<dbReference type="GO" id="GO:0006352">
    <property type="term" value="P:DNA-templated transcription initiation"/>
    <property type="evidence" value="ECO:0007669"/>
    <property type="project" value="InterPro"/>
</dbReference>
<dbReference type="InterPro" id="IPR013324">
    <property type="entry name" value="RNA_pol_sigma_r3/r4-like"/>
</dbReference>
<dbReference type="GO" id="GO:0000428">
    <property type="term" value="C:DNA-directed RNA polymerase complex"/>
    <property type="evidence" value="ECO:0007669"/>
    <property type="project" value="UniProtKB-KW"/>
</dbReference>
<name>A0A7X5UVR6_9SPHN</name>
<reference evidence="2 3" key="1">
    <citation type="submission" date="2020-03" db="EMBL/GenBank/DDBJ databases">
        <title>Genomic Encyclopedia of Type Strains, Phase IV (KMG-IV): sequencing the most valuable type-strain genomes for metagenomic binning, comparative biology and taxonomic classification.</title>
        <authorList>
            <person name="Goeker M."/>
        </authorList>
    </citation>
    <scope>NUCLEOTIDE SEQUENCE [LARGE SCALE GENOMIC DNA]</scope>
    <source>
        <strain evidence="2 3">DSM 4733</strain>
    </source>
</reference>
<dbReference type="GO" id="GO:0016987">
    <property type="term" value="F:sigma factor activity"/>
    <property type="evidence" value="ECO:0007669"/>
    <property type="project" value="InterPro"/>
</dbReference>
<dbReference type="AlphaFoldDB" id="A0A7X5UVR6"/>
<dbReference type="Gene3D" id="1.10.10.10">
    <property type="entry name" value="Winged helix-like DNA-binding domain superfamily/Winged helix DNA-binding domain"/>
    <property type="match status" value="1"/>
</dbReference>
<dbReference type="InterPro" id="IPR036388">
    <property type="entry name" value="WH-like_DNA-bd_sf"/>
</dbReference>
<evidence type="ECO:0000313" key="3">
    <source>
        <dbReference type="Proteomes" id="UP000564677"/>
    </source>
</evidence>
<evidence type="ECO:0000313" key="2">
    <source>
        <dbReference type="EMBL" id="NIJ63157.1"/>
    </source>
</evidence>
<keyword evidence="2" id="KW-0804">Transcription</keyword>
<dbReference type="EMBL" id="JAASQV010000001">
    <property type="protein sequence ID" value="NIJ63157.1"/>
    <property type="molecule type" value="Genomic_DNA"/>
</dbReference>
<gene>
    <name evidence="2" type="ORF">FHR20_000088</name>
</gene>
<evidence type="ECO:0000259" key="1">
    <source>
        <dbReference type="Pfam" id="PF08281"/>
    </source>
</evidence>
<dbReference type="RefSeq" id="WP_167297746.1">
    <property type="nucleotide sequence ID" value="NZ_JAASQV010000001.1"/>
</dbReference>
<proteinExistence type="predicted"/>
<feature type="domain" description="RNA polymerase sigma factor 70 region 4 type 2" evidence="1">
    <location>
        <begin position="11"/>
        <end position="60"/>
    </location>
</feature>
<protein>
    <submittedName>
        <fullName evidence="2">DNA-directed RNA polymerase specialized sigma24 family protein</fullName>
    </submittedName>
</protein>
<dbReference type="Proteomes" id="UP000564677">
    <property type="component" value="Unassembled WGS sequence"/>
</dbReference>
<comment type="caution">
    <text evidence="2">The sequence shown here is derived from an EMBL/GenBank/DDBJ whole genome shotgun (WGS) entry which is preliminary data.</text>
</comment>
<dbReference type="GO" id="GO:0003677">
    <property type="term" value="F:DNA binding"/>
    <property type="evidence" value="ECO:0007669"/>
    <property type="project" value="InterPro"/>
</dbReference>
<dbReference type="InterPro" id="IPR013249">
    <property type="entry name" value="RNA_pol_sigma70_r4_t2"/>
</dbReference>
<dbReference type="Pfam" id="PF08281">
    <property type="entry name" value="Sigma70_r4_2"/>
    <property type="match status" value="1"/>
</dbReference>
<dbReference type="SUPFAM" id="SSF88659">
    <property type="entry name" value="Sigma3 and sigma4 domains of RNA polymerase sigma factors"/>
    <property type="match status" value="1"/>
</dbReference>
<organism evidence="2 3">
    <name type="scientific">Sphingomonas leidyi</name>
    <dbReference type="NCBI Taxonomy" id="68569"/>
    <lineage>
        <taxon>Bacteria</taxon>
        <taxon>Pseudomonadati</taxon>
        <taxon>Pseudomonadota</taxon>
        <taxon>Alphaproteobacteria</taxon>
        <taxon>Sphingomonadales</taxon>
        <taxon>Sphingomonadaceae</taxon>
        <taxon>Sphingomonas</taxon>
    </lineage>
</organism>
<sequence length="80" mass="8653">MSDVPETQATRLREALAALPTDERRVFLLHAAESMDYPAIARRLSITVFEVERLLAAALVLLDRHLSARGADSAPPGNGA</sequence>
<keyword evidence="2" id="KW-0240">DNA-directed RNA polymerase</keyword>
<accession>A0A7X5UVR6</accession>
<keyword evidence="3" id="KW-1185">Reference proteome</keyword>